<comment type="similarity">
    <text evidence="1">Belongs to the AfsR/DnrI/RedD regulatory family.</text>
</comment>
<dbReference type="InterPro" id="IPR005158">
    <property type="entry name" value="BTAD"/>
</dbReference>
<dbReference type="InterPro" id="IPR058852">
    <property type="entry name" value="HTH_77"/>
</dbReference>
<evidence type="ECO:0000313" key="7">
    <source>
        <dbReference type="Proteomes" id="UP001601948"/>
    </source>
</evidence>
<gene>
    <name evidence="6" type="ORF">ACFYV7_05990</name>
</gene>
<dbReference type="PANTHER" id="PTHR47691:SF3">
    <property type="entry name" value="HTH-TYPE TRANSCRIPTIONAL REGULATOR RV0890C-RELATED"/>
    <property type="match status" value="1"/>
</dbReference>
<dbReference type="InterPro" id="IPR036388">
    <property type="entry name" value="WH-like_DNA-bd_sf"/>
</dbReference>
<dbReference type="InterPro" id="IPR027417">
    <property type="entry name" value="P-loop_NTPase"/>
</dbReference>
<dbReference type="SMART" id="SM00862">
    <property type="entry name" value="Trans_reg_C"/>
    <property type="match status" value="1"/>
</dbReference>
<dbReference type="Pfam" id="PF25872">
    <property type="entry name" value="HTH_77"/>
    <property type="match status" value="1"/>
</dbReference>
<feature type="domain" description="OmpR/PhoB-type" evidence="4">
    <location>
        <begin position="15"/>
        <end position="88"/>
    </location>
</feature>
<dbReference type="InterPro" id="IPR049945">
    <property type="entry name" value="AAA_22"/>
</dbReference>
<dbReference type="Pfam" id="PF14559">
    <property type="entry name" value="TPR_19"/>
    <property type="match status" value="1"/>
</dbReference>
<evidence type="ECO:0000259" key="5">
    <source>
        <dbReference type="SMART" id="SM01043"/>
    </source>
</evidence>
<dbReference type="Gene3D" id="1.10.10.10">
    <property type="entry name" value="Winged helix-like DNA-binding domain superfamily/Winged helix DNA-binding domain"/>
    <property type="match status" value="1"/>
</dbReference>
<dbReference type="Proteomes" id="UP001601948">
    <property type="component" value="Unassembled WGS sequence"/>
</dbReference>
<dbReference type="EMBL" id="JBIAPI010000001">
    <property type="protein sequence ID" value="MFF3222329.1"/>
    <property type="molecule type" value="Genomic_DNA"/>
</dbReference>
<feature type="compositionally biased region" description="Polar residues" evidence="3">
    <location>
        <begin position="249"/>
        <end position="276"/>
    </location>
</feature>
<dbReference type="InterPro" id="IPR011990">
    <property type="entry name" value="TPR-like_helical_dom_sf"/>
</dbReference>
<accession>A0ABW6QM89</accession>
<feature type="region of interest" description="Disordered" evidence="3">
    <location>
        <begin position="249"/>
        <end position="287"/>
    </location>
</feature>
<dbReference type="InterPro" id="IPR001867">
    <property type="entry name" value="OmpR/PhoB-type_DNA-bd"/>
</dbReference>
<keyword evidence="7" id="KW-1185">Reference proteome</keyword>
<dbReference type="SMART" id="SM01043">
    <property type="entry name" value="BTAD"/>
    <property type="match status" value="1"/>
</dbReference>
<name>A0ABW6QM89_9NOCA</name>
<dbReference type="Gene3D" id="1.25.40.10">
    <property type="entry name" value="Tetratricopeptide repeat domain"/>
    <property type="match status" value="2"/>
</dbReference>
<sequence>MDVLVLGPVQVWADGVAVTVDRPLERAVLVRLALANRVPVPDGRLAEDLWGAEVERPVQRLRVVVSRLRAALGPLAEVIGRTPAGYQVTVAATDLLAAEAAAQRLHTARRAGDYGAVAAAAEAALGLWRGPALADLRTVPFAAAEGERLDDWRLSLTVAGLEANLELGAAGEVVTELTGLVARHALHEPLSCLLALALYRTGRQADALDRLARLRRALSEELGVDPSPDTDALELRILEHDPALRASAVVSSGELSSADQMTSAPGGTAAGTSESATEPRPRRSPAPVLAAPMTSFVGRGREFTTLTTRLATPGLTTVVGVAGSGKSRLAAELGRSIDRSGRPVVLVELAPLDRADDVLPAVAAALAAGELAADGSIDPNAPLPGIIDALAAAGALLVLDNAEHVLESVTELVMAAAGFSILVTSQRPLAVPGESVYPLGPLDRSVAVALFIERAGLHGLVTAAERDSLVAICAAVDWLPLGIELAAGLTRTLTISQLAQRIDDRVRLLVGGVRGVAGGRHTSLRVALDWSYELLAEREQQVLRRLGVFAGGCTLEAAEAVVPAGDLEQGDIAPAMVDLVNRNLVTVQTDGAARRFLLLETVRDYALARLAEAHEVEQLRAGHLRWCLNLVRAIGAPDGFAAAESVAAVFAEWPNILAALERAPVTPRATDGLRLAVEMHVPWLTRAWFHEAQRHYAALTESAEVTPHELAQALSHYGFHTLMTGDLEAAAVQLAKAGELAAPLYDAELAQTVRYYQGIVDIERCRLPEAVARLREGERLAVRDTQGASFADALGTALLYSGQPAEALAAYTRSSAVDAAHQDEHGLSRGLSNRAKALLGLGRLDEALATAEESDRYARRLDDRQILPLNDLTRAAAALAAGNLDAAESYCRAALAHEADATGLARVDLADVLLAKGETGAARTLLDEVFAAAPGGVPLLAARAVSVALLFAEGDDAAARSLLADVRAECAAAGFGWQRYTDRLFHTGCSGETWLKPC</sequence>
<dbReference type="InterPro" id="IPR016032">
    <property type="entry name" value="Sig_transdc_resp-reg_C-effctor"/>
</dbReference>
<proteinExistence type="inferred from homology"/>
<dbReference type="CDD" id="cd15831">
    <property type="entry name" value="BTAD"/>
    <property type="match status" value="1"/>
</dbReference>
<evidence type="ECO:0000256" key="3">
    <source>
        <dbReference type="SAM" id="MobiDB-lite"/>
    </source>
</evidence>
<dbReference type="SUPFAM" id="SSF52540">
    <property type="entry name" value="P-loop containing nucleoside triphosphate hydrolases"/>
    <property type="match status" value="1"/>
</dbReference>
<reference evidence="6 7" key="1">
    <citation type="submission" date="2024-10" db="EMBL/GenBank/DDBJ databases">
        <title>The Natural Products Discovery Center: Release of the First 8490 Sequenced Strains for Exploring Actinobacteria Biosynthetic Diversity.</title>
        <authorList>
            <person name="Kalkreuter E."/>
            <person name="Kautsar S.A."/>
            <person name="Yang D."/>
            <person name="Bader C.D."/>
            <person name="Teijaro C.N."/>
            <person name="Fluegel L."/>
            <person name="Davis C.M."/>
            <person name="Simpson J.R."/>
            <person name="Lauterbach L."/>
            <person name="Steele A.D."/>
            <person name="Gui C."/>
            <person name="Meng S."/>
            <person name="Li G."/>
            <person name="Viehrig K."/>
            <person name="Ye F."/>
            <person name="Su P."/>
            <person name="Kiefer A.F."/>
            <person name="Nichols A."/>
            <person name="Cepeda A.J."/>
            <person name="Yan W."/>
            <person name="Fan B."/>
            <person name="Jiang Y."/>
            <person name="Adhikari A."/>
            <person name="Zheng C.-J."/>
            <person name="Schuster L."/>
            <person name="Cowan T.M."/>
            <person name="Smanski M.J."/>
            <person name="Chevrette M.G."/>
            <person name="De Carvalho L.P.S."/>
            <person name="Shen B."/>
        </authorList>
    </citation>
    <scope>NUCLEOTIDE SEQUENCE [LARGE SCALE GENOMIC DNA]</scope>
    <source>
        <strain evidence="6 7">NPDC003040</strain>
    </source>
</reference>
<organism evidence="6 7">
    <name type="scientific">Nocardia suismassiliense</name>
    <dbReference type="NCBI Taxonomy" id="2077092"/>
    <lineage>
        <taxon>Bacteria</taxon>
        <taxon>Bacillati</taxon>
        <taxon>Actinomycetota</taxon>
        <taxon>Actinomycetes</taxon>
        <taxon>Mycobacteriales</taxon>
        <taxon>Nocardiaceae</taxon>
        <taxon>Nocardia</taxon>
    </lineage>
</organism>
<dbReference type="Gene3D" id="3.40.50.300">
    <property type="entry name" value="P-loop containing nucleotide triphosphate hydrolases"/>
    <property type="match status" value="1"/>
</dbReference>
<evidence type="ECO:0000256" key="1">
    <source>
        <dbReference type="ARBA" id="ARBA00005820"/>
    </source>
</evidence>
<dbReference type="Pfam" id="PF03704">
    <property type="entry name" value="BTAD"/>
    <property type="match status" value="1"/>
</dbReference>
<protein>
    <submittedName>
        <fullName evidence="6">BTAD domain-containing putative transcriptional regulator</fullName>
    </submittedName>
</protein>
<comment type="caution">
    <text evidence="6">The sequence shown here is derived from an EMBL/GenBank/DDBJ whole genome shotgun (WGS) entry which is preliminary data.</text>
</comment>
<dbReference type="SUPFAM" id="SSF46894">
    <property type="entry name" value="C-terminal effector domain of the bipartite response regulators"/>
    <property type="match status" value="1"/>
</dbReference>
<evidence type="ECO:0000259" key="4">
    <source>
        <dbReference type="SMART" id="SM00862"/>
    </source>
</evidence>
<dbReference type="PANTHER" id="PTHR47691">
    <property type="entry name" value="REGULATOR-RELATED"/>
    <property type="match status" value="1"/>
</dbReference>
<keyword evidence="2" id="KW-0238">DNA-binding</keyword>
<evidence type="ECO:0000256" key="2">
    <source>
        <dbReference type="ARBA" id="ARBA00023125"/>
    </source>
</evidence>
<dbReference type="SUPFAM" id="SSF48452">
    <property type="entry name" value="TPR-like"/>
    <property type="match status" value="2"/>
</dbReference>
<dbReference type="RefSeq" id="WP_387714203.1">
    <property type="nucleotide sequence ID" value="NZ_JBIAPI010000001.1"/>
</dbReference>
<evidence type="ECO:0000313" key="6">
    <source>
        <dbReference type="EMBL" id="MFF3222329.1"/>
    </source>
</evidence>
<feature type="domain" description="Bacterial transcriptional activator" evidence="5">
    <location>
        <begin position="93"/>
        <end position="238"/>
    </location>
</feature>
<dbReference type="Pfam" id="PF13401">
    <property type="entry name" value="AAA_22"/>
    <property type="match status" value="1"/>
</dbReference>